<evidence type="ECO:0000313" key="1">
    <source>
        <dbReference type="EMBL" id="CEK83792.1"/>
    </source>
</evidence>
<accession>A0A0B7AT46</accession>
<dbReference type="AlphaFoldDB" id="A0A0B7AT46"/>
<protein>
    <submittedName>
        <fullName evidence="1">Uncharacterized protein</fullName>
    </submittedName>
</protein>
<reference evidence="1" key="1">
    <citation type="submission" date="2014-12" db="EMBL/GenBank/DDBJ databases">
        <title>Insight into the proteome of Arion vulgaris.</title>
        <authorList>
            <person name="Aradska J."/>
            <person name="Bulat T."/>
            <person name="Smidak R."/>
            <person name="Sarate P."/>
            <person name="Gangsoo J."/>
            <person name="Sialana F."/>
            <person name="Bilban M."/>
            <person name="Lubec G."/>
        </authorList>
    </citation>
    <scope>NUCLEOTIDE SEQUENCE</scope>
    <source>
        <tissue evidence="1">Skin</tissue>
    </source>
</reference>
<dbReference type="EMBL" id="HACG01036927">
    <property type="protein sequence ID" value="CEK83792.1"/>
    <property type="molecule type" value="Transcribed_RNA"/>
</dbReference>
<organism evidence="1">
    <name type="scientific">Arion vulgaris</name>
    <dbReference type="NCBI Taxonomy" id="1028688"/>
    <lineage>
        <taxon>Eukaryota</taxon>
        <taxon>Metazoa</taxon>
        <taxon>Spiralia</taxon>
        <taxon>Lophotrochozoa</taxon>
        <taxon>Mollusca</taxon>
        <taxon>Gastropoda</taxon>
        <taxon>Heterobranchia</taxon>
        <taxon>Euthyneura</taxon>
        <taxon>Panpulmonata</taxon>
        <taxon>Eupulmonata</taxon>
        <taxon>Stylommatophora</taxon>
        <taxon>Helicina</taxon>
        <taxon>Arionoidea</taxon>
        <taxon>Arionidae</taxon>
        <taxon>Arion</taxon>
    </lineage>
</organism>
<proteinExistence type="predicted"/>
<gene>
    <name evidence="1" type="primary">ORF139025</name>
</gene>
<sequence length="58" mass="6614">MLGYIMVNNNVDTSCFQQLTKLNMKLVQHLNSKNGTIHYTMTASDVINMLQIHKCKSV</sequence>
<name>A0A0B7AT46_9EUPU</name>